<gene>
    <name evidence="5" type="ORF">SAY86_007768</name>
</gene>
<evidence type="ECO:0000313" key="6">
    <source>
        <dbReference type="Proteomes" id="UP001346149"/>
    </source>
</evidence>
<dbReference type="EMBL" id="JAXQNO010000015">
    <property type="protein sequence ID" value="KAK4783394.1"/>
    <property type="molecule type" value="Genomic_DNA"/>
</dbReference>
<evidence type="ECO:0000256" key="1">
    <source>
        <dbReference type="ARBA" id="ARBA00022491"/>
    </source>
</evidence>
<keyword evidence="2" id="KW-0805">Transcription regulation</keyword>
<keyword evidence="1" id="KW-0678">Repressor</keyword>
<accession>A0AAN7QXA3</accession>
<keyword evidence="3" id="KW-0804">Transcription</keyword>
<evidence type="ECO:0000256" key="4">
    <source>
        <dbReference type="SAM" id="MobiDB-lite"/>
    </source>
</evidence>
<protein>
    <submittedName>
        <fullName evidence="5">Uncharacterized protein</fullName>
    </submittedName>
</protein>
<dbReference type="AlphaFoldDB" id="A0AAN7QXA3"/>
<feature type="region of interest" description="Disordered" evidence="4">
    <location>
        <begin position="1"/>
        <end position="62"/>
    </location>
</feature>
<reference evidence="5 6" key="1">
    <citation type="journal article" date="2023" name="Hortic Res">
        <title>Pangenome of water caltrop reveals structural variations and asymmetric subgenome divergence after allopolyploidization.</title>
        <authorList>
            <person name="Zhang X."/>
            <person name="Chen Y."/>
            <person name="Wang L."/>
            <person name="Yuan Y."/>
            <person name="Fang M."/>
            <person name="Shi L."/>
            <person name="Lu R."/>
            <person name="Comes H.P."/>
            <person name="Ma Y."/>
            <person name="Chen Y."/>
            <person name="Huang G."/>
            <person name="Zhou Y."/>
            <person name="Zheng Z."/>
            <person name="Qiu Y."/>
        </authorList>
    </citation>
    <scope>NUCLEOTIDE SEQUENCE [LARGE SCALE GENOMIC DNA]</scope>
    <source>
        <strain evidence="5">F231</strain>
    </source>
</reference>
<sequence length="157" mass="16784">MERSYFGEPLVGNARAATGGGSRKSKKSGSDKLKQPQRGLGVAQLEKIRLQGQMDGGSGGGGGSCLSSYGHFSYQYPSSAYPASASSQMGVGGDYERQSTTHSSRGTSHGFLEMSHHIQPTIPSHLSSLHREDPQAENHKKHGENAQDLDLELRLSL</sequence>
<evidence type="ECO:0000256" key="3">
    <source>
        <dbReference type="ARBA" id="ARBA00023163"/>
    </source>
</evidence>
<dbReference type="PANTHER" id="PTHR33388">
    <property type="entry name" value="OS01G0212500 PROTEIN"/>
    <property type="match status" value="1"/>
</dbReference>
<comment type="caution">
    <text evidence="5">The sequence shown here is derived from an EMBL/GenBank/DDBJ whole genome shotgun (WGS) entry which is preliminary data.</text>
</comment>
<feature type="compositionally biased region" description="Low complexity" evidence="4">
    <location>
        <begin position="100"/>
        <end position="110"/>
    </location>
</feature>
<name>A0AAN7QXA3_TRANT</name>
<organism evidence="5 6">
    <name type="scientific">Trapa natans</name>
    <name type="common">Water chestnut</name>
    <dbReference type="NCBI Taxonomy" id="22666"/>
    <lineage>
        <taxon>Eukaryota</taxon>
        <taxon>Viridiplantae</taxon>
        <taxon>Streptophyta</taxon>
        <taxon>Embryophyta</taxon>
        <taxon>Tracheophyta</taxon>
        <taxon>Spermatophyta</taxon>
        <taxon>Magnoliopsida</taxon>
        <taxon>eudicotyledons</taxon>
        <taxon>Gunneridae</taxon>
        <taxon>Pentapetalae</taxon>
        <taxon>rosids</taxon>
        <taxon>malvids</taxon>
        <taxon>Myrtales</taxon>
        <taxon>Lythraceae</taxon>
        <taxon>Trapa</taxon>
    </lineage>
</organism>
<dbReference type="InterPro" id="IPR040356">
    <property type="entry name" value="SPEAR"/>
</dbReference>
<feature type="compositionally biased region" description="Basic and acidic residues" evidence="4">
    <location>
        <begin position="129"/>
        <end position="138"/>
    </location>
</feature>
<evidence type="ECO:0000256" key="2">
    <source>
        <dbReference type="ARBA" id="ARBA00023015"/>
    </source>
</evidence>
<keyword evidence="6" id="KW-1185">Reference proteome</keyword>
<dbReference type="PANTHER" id="PTHR33388:SF18">
    <property type="entry name" value="PROTEIN SPEAR1"/>
    <property type="match status" value="1"/>
</dbReference>
<dbReference type="Proteomes" id="UP001346149">
    <property type="component" value="Unassembled WGS sequence"/>
</dbReference>
<feature type="region of interest" description="Disordered" evidence="4">
    <location>
        <begin position="80"/>
        <end position="157"/>
    </location>
</feature>
<dbReference type="GO" id="GO:0003700">
    <property type="term" value="F:DNA-binding transcription factor activity"/>
    <property type="evidence" value="ECO:0007669"/>
    <property type="project" value="InterPro"/>
</dbReference>
<evidence type="ECO:0000313" key="5">
    <source>
        <dbReference type="EMBL" id="KAK4783394.1"/>
    </source>
</evidence>
<proteinExistence type="predicted"/>